<evidence type="ECO:0000313" key="11">
    <source>
        <dbReference type="Proteomes" id="UP000683360"/>
    </source>
</evidence>
<comment type="caution">
    <text evidence="10">The sequence shown here is derived from an EMBL/GenBank/DDBJ whole genome shotgun (WGS) entry which is preliminary data.</text>
</comment>
<comment type="subcellular location">
    <subcellularLocation>
        <location evidence="1">Cytoplasm</location>
    </subcellularLocation>
</comment>
<dbReference type="Gene3D" id="3.30.40.10">
    <property type="entry name" value="Zinc/RING finger domain, C3HC4 (zinc finger)"/>
    <property type="match status" value="1"/>
</dbReference>
<evidence type="ECO:0000256" key="6">
    <source>
        <dbReference type="ARBA" id="ARBA00022859"/>
    </source>
</evidence>
<keyword evidence="10" id="KW-0012">Acyltransferase</keyword>
<dbReference type="GO" id="GO:0061630">
    <property type="term" value="F:ubiquitin protein ligase activity"/>
    <property type="evidence" value="ECO:0007669"/>
    <property type="project" value="UniProtKB-EC"/>
</dbReference>
<evidence type="ECO:0000313" key="10">
    <source>
        <dbReference type="EMBL" id="CAG2252458.1"/>
    </source>
</evidence>
<evidence type="ECO:0000256" key="3">
    <source>
        <dbReference type="ARBA" id="ARBA00022723"/>
    </source>
</evidence>
<name>A0A8S3V2W9_MYTED</name>
<dbReference type="GO" id="GO:0008270">
    <property type="term" value="F:zinc ion binding"/>
    <property type="evidence" value="ECO:0007669"/>
    <property type="project" value="UniProtKB-KW"/>
</dbReference>
<evidence type="ECO:0000256" key="2">
    <source>
        <dbReference type="ARBA" id="ARBA00022490"/>
    </source>
</evidence>
<sequence>MSWNDVIAEHNINTDVHGDMFVVDLYDVHTSIIEDLHRKGKKVICYFSAGTKEDWRNDAAKFPSDGLGVPNKDWPGETWVDIRNIHVRHIMRDRIAYAKSRLCDGVDPDNVDGYSQNQAGLHLTPDDQLDFNRYLATEGSMFIGLPESNWTTSSRLCSLPGIDEINTTEIRKDLLWYMNIYKHEITLDVLALHMLVDNLEPNRDDLNKIESRTKWLRQVCDYRPVVERIIGHFMQDVENREYHYGDHCQKGIESVRFQWTRVVVVKLFIEHVCTTDKDEISIKRCMPFWGTLREGADMKDLKSLEKVEKFIKHCNKDVVTQCFGKQTDCVSCETTIDGAPVRLPCSHVMCRKCFHGNIQLKEYDCPDCHKNFPEDIDPDKTDKELEMKKYNDYRRRCNSFFMEVVSQLCFADGTPPSKEVIDKLLSYITGQSKTKKTGRVLSKELTIFDDTIDPTPVVRSFLLQQLMQTSSDHEIQNHLSAYFTLANDVVKGSTDPHNTVELCLLVLQCMEVREKHLSYMCSNSDVEREAVPYIVCDSDVLDKIEHIARVRFSLTVVARHIHRLYGTSKKSMPDEKIRRMLEAAAKLCDECKSPWPRRYFVKQLCRCHGIDSYHTVIANSEASFLQWVCLPELQANEVKECHDRYIVIGDEYKQLREIIVTTILSENSEKIDTLLKNVQSPQNEWQCRVKLYLALHREICMNKVTDRSLQKFSEEGIDFINQYILSENCQLVKDKDFAQRLLNNEVWKLKGNIIKGMELAQQNVKTTLLTPLQKIALDPTSMVNSFFPTMPQDEIQEIKEALLAARDTTPNENPVFYRCPTGHPYVIGDCGRPYVLGQCRECGLQIGGERHVLRTDNVIDSGGDRTETGHILGRATNLGLITAPERQLNRASFAILRLLTHISMYIGANTNIQAVGQSIKPNIEEAEVGRYILEHIDLDMTSLQNILGKNKDDILLLVHHLLARIMEEHTMAVIGEDYPVDMCGLLNKKSRSKWEDEFAKKYISPVLQVTDYHRIQWSNLKYISPVIQILYETDKVPENQDILKLQDIPGVWRYRDLISINHLRQNLERSQEKLPVLRLFLKEEHHLRAIRFIPSIMRLQRMLIQKYGRKLDRAEATTLKILDVKQDMEKDRKIDEFEQLLKDFTEAWSCVKESLKTTVCLLENNVLSIDKSYFRAAISDDTPISYLIPTYRDAGLCSYILLYFLLKKQNMFIEQYCYQRKLSAGSLPKVHVKDISSAHLISYHPDKDLWTGTRIEYNFTNLERQLMDRFLFSKSIITGIAEIETITYRSESTNAVVFKTLCDKVQQERLNPAVRSQICAEIRMKPAADLWESLDKLDIAISFLKSVGSDPDSSLSDFITNTLKIDNPFSSPKAQQSSRCRHTMSLWMTLALERAKEIAKNNRKAFEGISENFKKNLTEEQRKVIIEFINSLPIEQIDTLVEVIFECIVFKVDVPQDDEEEELFSKVSFHDTLIGYMDTCPYEEDKQLDETLKEVIDLIPSDDQFGVVTCQSVEFWHLVQKINLDKQKRKH</sequence>
<keyword evidence="11" id="KW-1185">Reference proteome</keyword>
<feature type="domain" description="RING-type" evidence="8">
    <location>
        <begin position="329"/>
        <end position="369"/>
    </location>
</feature>
<keyword evidence="4 7" id="KW-0863">Zinc-finger</keyword>
<organism evidence="10 11">
    <name type="scientific">Mytilus edulis</name>
    <name type="common">Blue mussel</name>
    <dbReference type="NCBI Taxonomy" id="6550"/>
    <lineage>
        <taxon>Eukaryota</taxon>
        <taxon>Metazoa</taxon>
        <taxon>Spiralia</taxon>
        <taxon>Lophotrochozoa</taxon>
        <taxon>Mollusca</taxon>
        <taxon>Bivalvia</taxon>
        <taxon>Autobranchia</taxon>
        <taxon>Pteriomorphia</taxon>
        <taxon>Mytilida</taxon>
        <taxon>Mytiloidea</taxon>
        <taxon>Mytilidae</taxon>
        <taxon>Mytilinae</taxon>
        <taxon>Mytilus</taxon>
    </lineage>
</organism>
<dbReference type="Proteomes" id="UP000683360">
    <property type="component" value="Unassembled WGS sequence"/>
</dbReference>
<evidence type="ECO:0000256" key="7">
    <source>
        <dbReference type="PROSITE-ProRule" id="PRU00175"/>
    </source>
</evidence>
<keyword evidence="3" id="KW-0479">Metal-binding</keyword>
<dbReference type="InterPro" id="IPR017853">
    <property type="entry name" value="GH"/>
</dbReference>
<evidence type="ECO:0000256" key="5">
    <source>
        <dbReference type="ARBA" id="ARBA00022833"/>
    </source>
</evidence>
<dbReference type="InterPro" id="IPR031248">
    <property type="entry name" value="RNF213"/>
</dbReference>
<dbReference type="InterPro" id="IPR004352">
    <property type="entry name" value="GH114_TIM-barrel"/>
</dbReference>
<dbReference type="SMART" id="SM00184">
    <property type="entry name" value="RING"/>
    <property type="match status" value="1"/>
</dbReference>
<dbReference type="InterPro" id="IPR013785">
    <property type="entry name" value="Aldolase_TIM"/>
</dbReference>
<dbReference type="InterPro" id="IPR001841">
    <property type="entry name" value="Znf_RING"/>
</dbReference>
<dbReference type="PROSITE" id="PS50089">
    <property type="entry name" value="ZF_RING_2"/>
    <property type="match status" value="1"/>
</dbReference>
<protein>
    <submittedName>
        <fullName evidence="10">RNF213</fullName>
        <ecNumber evidence="10">2.3.2.27</ecNumber>
    </submittedName>
</protein>
<keyword evidence="10" id="KW-0808">Transferase</keyword>
<dbReference type="Pfam" id="PF03537">
    <property type="entry name" value="Glyco_hydro_114"/>
    <property type="match status" value="1"/>
</dbReference>
<dbReference type="GO" id="GO:0002376">
    <property type="term" value="P:immune system process"/>
    <property type="evidence" value="ECO:0007669"/>
    <property type="project" value="UniProtKB-KW"/>
</dbReference>
<proteinExistence type="predicted"/>
<dbReference type="InterPro" id="IPR046439">
    <property type="entry name" value="ZF_RZ_dom"/>
</dbReference>
<dbReference type="SUPFAM" id="SSF57850">
    <property type="entry name" value="RING/U-box"/>
    <property type="match status" value="1"/>
</dbReference>
<reference evidence="10" key="1">
    <citation type="submission" date="2021-03" db="EMBL/GenBank/DDBJ databases">
        <authorList>
            <person name="Bekaert M."/>
        </authorList>
    </citation>
    <scope>NUCLEOTIDE SEQUENCE</scope>
</reference>
<accession>A0A8S3V2W9</accession>
<dbReference type="InterPro" id="IPR013083">
    <property type="entry name" value="Znf_RING/FYVE/PHD"/>
</dbReference>
<dbReference type="EC" id="2.3.2.27" evidence="10"/>
<feature type="domain" description="RZ-type" evidence="9">
    <location>
        <begin position="790"/>
        <end position="868"/>
    </location>
</feature>
<dbReference type="EMBL" id="CAJPWZ010003121">
    <property type="protein sequence ID" value="CAG2252458.1"/>
    <property type="molecule type" value="Genomic_DNA"/>
</dbReference>
<keyword evidence="2" id="KW-0963">Cytoplasm</keyword>
<dbReference type="GO" id="GO:0016887">
    <property type="term" value="F:ATP hydrolysis activity"/>
    <property type="evidence" value="ECO:0007669"/>
    <property type="project" value="InterPro"/>
</dbReference>
<dbReference type="SUPFAM" id="SSF51445">
    <property type="entry name" value="(Trans)glycosidases"/>
    <property type="match status" value="1"/>
</dbReference>
<dbReference type="OrthoDB" id="6147936at2759"/>
<dbReference type="Pfam" id="PF20173">
    <property type="entry name" value="ZnF_RZ-type"/>
    <property type="match status" value="1"/>
</dbReference>
<dbReference type="PANTHER" id="PTHR22605:SF16">
    <property type="entry name" value="E3 UBIQUITIN-PROTEIN LIGASE RNF213"/>
    <property type="match status" value="1"/>
</dbReference>
<dbReference type="PANTHER" id="PTHR22605">
    <property type="entry name" value="RZ-TYPE DOMAIN-CONTAINING PROTEIN"/>
    <property type="match status" value="1"/>
</dbReference>
<gene>
    <name evidence="10" type="ORF">MEDL_64066</name>
</gene>
<evidence type="ECO:0000259" key="9">
    <source>
        <dbReference type="PROSITE" id="PS51981"/>
    </source>
</evidence>
<dbReference type="PROSITE" id="PS51981">
    <property type="entry name" value="ZF_RZ"/>
    <property type="match status" value="1"/>
</dbReference>
<dbReference type="Gene3D" id="3.20.20.70">
    <property type="entry name" value="Aldolase class I"/>
    <property type="match status" value="1"/>
</dbReference>
<keyword evidence="6" id="KW-0391">Immunity</keyword>
<evidence type="ECO:0000256" key="4">
    <source>
        <dbReference type="ARBA" id="ARBA00022771"/>
    </source>
</evidence>
<evidence type="ECO:0000256" key="1">
    <source>
        <dbReference type="ARBA" id="ARBA00004496"/>
    </source>
</evidence>
<dbReference type="GO" id="GO:0005737">
    <property type="term" value="C:cytoplasm"/>
    <property type="evidence" value="ECO:0007669"/>
    <property type="project" value="UniProtKB-SubCell"/>
</dbReference>
<evidence type="ECO:0000259" key="8">
    <source>
        <dbReference type="PROSITE" id="PS50089"/>
    </source>
</evidence>
<keyword evidence="5" id="KW-0862">Zinc</keyword>